<feature type="compositionally biased region" description="Polar residues" evidence="3">
    <location>
        <begin position="981"/>
        <end position="991"/>
    </location>
</feature>
<dbReference type="InterPro" id="IPR008936">
    <property type="entry name" value="Rho_GTPase_activation_prot"/>
</dbReference>
<dbReference type="PANTHER" id="PTHR23176:SF129">
    <property type="entry name" value="RHO GTPASE ACTIVATING PROTEIN AT 16F, ISOFORM E-RELATED"/>
    <property type="match status" value="1"/>
</dbReference>
<keyword evidence="2" id="KW-0175">Coiled coil</keyword>
<feature type="compositionally biased region" description="Polar residues" evidence="3">
    <location>
        <begin position="109"/>
        <end position="126"/>
    </location>
</feature>
<dbReference type="EMBL" id="JBFMKM010000012">
    <property type="protein sequence ID" value="KAL1302265.1"/>
    <property type="molecule type" value="Genomic_DNA"/>
</dbReference>
<feature type="coiled-coil region" evidence="2">
    <location>
        <begin position="349"/>
        <end position="376"/>
    </location>
</feature>
<feature type="compositionally biased region" description="Acidic residues" evidence="3">
    <location>
        <begin position="569"/>
        <end position="587"/>
    </location>
</feature>
<feature type="region of interest" description="Disordered" evidence="3">
    <location>
        <begin position="167"/>
        <end position="262"/>
    </location>
</feature>
<feature type="region of interest" description="Disordered" evidence="3">
    <location>
        <begin position="1104"/>
        <end position="1186"/>
    </location>
</feature>
<dbReference type="CDD" id="cd13277">
    <property type="entry name" value="PH_Bem3"/>
    <property type="match status" value="1"/>
</dbReference>
<evidence type="ECO:0000256" key="3">
    <source>
        <dbReference type="SAM" id="MobiDB-lite"/>
    </source>
</evidence>
<feature type="region of interest" description="Disordered" evidence="3">
    <location>
        <begin position="57"/>
        <end position="130"/>
    </location>
</feature>
<dbReference type="RefSeq" id="XP_069198541.1">
    <property type="nucleotide sequence ID" value="XM_069342037.1"/>
</dbReference>
<feature type="compositionally biased region" description="Low complexity" evidence="3">
    <location>
        <begin position="275"/>
        <end position="288"/>
    </location>
</feature>
<feature type="region of interest" description="Disordered" evidence="3">
    <location>
        <begin position="965"/>
        <end position="1000"/>
    </location>
</feature>
<dbReference type="InterPro" id="IPR050729">
    <property type="entry name" value="Rho-GAP"/>
</dbReference>
<dbReference type="Gene3D" id="1.10.555.10">
    <property type="entry name" value="Rho GTPase activation protein"/>
    <property type="match status" value="1"/>
</dbReference>
<reference evidence="6 7" key="1">
    <citation type="submission" date="2024-07" db="EMBL/GenBank/DDBJ databases">
        <title>Draft sequence of the Neodothiora populina.</title>
        <authorList>
            <person name="Drown D.D."/>
            <person name="Schuette U.S."/>
            <person name="Buechlein A.B."/>
            <person name="Rusch D.R."/>
            <person name="Winton L.W."/>
            <person name="Adams G.A."/>
        </authorList>
    </citation>
    <scope>NUCLEOTIDE SEQUENCE [LARGE SCALE GENOMIC DNA]</scope>
    <source>
        <strain evidence="6 7">CPC 39397</strain>
    </source>
</reference>
<dbReference type="SMART" id="SM00324">
    <property type="entry name" value="RhoGAP"/>
    <property type="match status" value="1"/>
</dbReference>
<dbReference type="InterPro" id="IPR000198">
    <property type="entry name" value="RhoGAP_dom"/>
</dbReference>
<dbReference type="GeneID" id="95976388"/>
<dbReference type="Gene3D" id="2.30.29.30">
    <property type="entry name" value="Pleckstrin-homology domain (PH domain)/Phosphotyrosine-binding domain (PTB)"/>
    <property type="match status" value="1"/>
</dbReference>
<feature type="compositionally biased region" description="Polar residues" evidence="3">
    <location>
        <begin position="289"/>
        <end position="303"/>
    </location>
</feature>
<evidence type="ECO:0000259" key="5">
    <source>
        <dbReference type="PROSITE" id="PS50238"/>
    </source>
</evidence>
<feature type="region of interest" description="Disordered" evidence="3">
    <location>
        <begin position="1532"/>
        <end position="1562"/>
    </location>
</feature>
<dbReference type="Pfam" id="PF00169">
    <property type="entry name" value="PH"/>
    <property type="match status" value="1"/>
</dbReference>
<feature type="compositionally biased region" description="Polar residues" evidence="3">
    <location>
        <begin position="521"/>
        <end position="535"/>
    </location>
</feature>
<organism evidence="6 7">
    <name type="scientific">Neodothiora populina</name>
    <dbReference type="NCBI Taxonomy" id="2781224"/>
    <lineage>
        <taxon>Eukaryota</taxon>
        <taxon>Fungi</taxon>
        <taxon>Dikarya</taxon>
        <taxon>Ascomycota</taxon>
        <taxon>Pezizomycotina</taxon>
        <taxon>Dothideomycetes</taxon>
        <taxon>Dothideomycetidae</taxon>
        <taxon>Dothideales</taxon>
        <taxon>Dothioraceae</taxon>
        <taxon>Neodothiora</taxon>
    </lineage>
</organism>
<feature type="region of interest" description="Disordered" evidence="3">
    <location>
        <begin position="765"/>
        <end position="819"/>
    </location>
</feature>
<feature type="region of interest" description="Disordered" evidence="3">
    <location>
        <begin position="1490"/>
        <end position="1510"/>
    </location>
</feature>
<feature type="domain" description="Rho-GAP" evidence="5">
    <location>
        <begin position="1266"/>
        <end position="1458"/>
    </location>
</feature>
<name>A0ABR3P7X4_9PEZI</name>
<feature type="region of interest" description="Disordered" evidence="3">
    <location>
        <begin position="722"/>
        <end position="751"/>
    </location>
</feature>
<feature type="compositionally biased region" description="Polar residues" evidence="3">
    <location>
        <begin position="1141"/>
        <end position="1150"/>
    </location>
</feature>
<dbReference type="PROSITE" id="PS50003">
    <property type="entry name" value="PH_DOMAIN"/>
    <property type="match status" value="1"/>
</dbReference>
<evidence type="ECO:0000313" key="6">
    <source>
        <dbReference type="EMBL" id="KAL1302265.1"/>
    </source>
</evidence>
<keyword evidence="1" id="KW-0343">GTPase activation</keyword>
<feature type="domain" description="PH" evidence="4">
    <location>
        <begin position="991"/>
        <end position="1100"/>
    </location>
</feature>
<accession>A0ABR3P7X4</accession>
<feature type="compositionally biased region" description="Basic and acidic residues" evidence="3">
    <location>
        <begin position="588"/>
        <end position="618"/>
    </location>
</feature>
<feature type="compositionally biased region" description="Polar residues" evidence="3">
    <location>
        <begin position="389"/>
        <end position="411"/>
    </location>
</feature>
<comment type="caution">
    <text evidence="6">The sequence shown here is derived from an EMBL/GenBank/DDBJ whole genome shotgun (WGS) entry which is preliminary data.</text>
</comment>
<proteinExistence type="predicted"/>
<evidence type="ECO:0000256" key="1">
    <source>
        <dbReference type="ARBA" id="ARBA00022468"/>
    </source>
</evidence>
<evidence type="ECO:0000259" key="4">
    <source>
        <dbReference type="PROSITE" id="PS50003"/>
    </source>
</evidence>
<feature type="compositionally biased region" description="Polar residues" evidence="3">
    <location>
        <begin position="66"/>
        <end position="79"/>
    </location>
</feature>
<evidence type="ECO:0000313" key="7">
    <source>
        <dbReference type="Proteomes" id="UP001562354"/>
    </source>
</evidence>
<evidence type="ECO:0000256" key="2">
    <source>
        <dbReference type="SAM" id="Coils"/>
    </source>
</evidence>
<dbReference type="SUPFAM" id="SSF48350">
    <property type="entry name" value="GTPase activation domain, GAP"/>
    <property type="match status" value="1"/>
</dbReference>
<dbReference type="SMART" id="SM00233">
    <property type="entry name" value="PH"/>
    <property type="match status" value="1"/>
</dbReference>
<keyword evidence="7" id="KW-1185">Reference proteome</keyword>
<dbReference type="InterPro" id="IPR001849">
    <property type="entry name" value="PH_domain"/>
</dbReference>
<protein>
    <recommendedName>
        <fullName evidence="8">RhoGAP-domain-containing protein</fullName>
    </recommendedName>
</protein>
<dbReference type="PANTHER" id="PTHR23176">
    <property type="entry name" value="RHO/RAC/CDC GTPASE-ACTIVATING PROTEIN"/>
    <property type="match status" value="1"/>
</dbReference>
<feature type="region of interest" description="Disordered" evidence="3">
    <location>
        <begin position="389"/>
        <end position="634"/>
    </location>
</feature>
<dbReference type="Pfam" id="PF00620">
    <property type="entry name" value="RhoGAP"/>
    <property type="match status" value="1"/>
</dbReference>
<feature type="compositionally biased region" description="Low complexity" evidence="3">
    <location>
        <begin position="213"/>
        <end position="262"/>
    </location>
</feature>
<feature type="compositionally biased region" description="Polar residues" evidence="3">
    <location>
        <begin position="466"/>
        <end position="510"/>
    </location>
</feature>
<sequence length="1594" mass="171824">MSQDADLSLTHHAVAVQGPGQQSQQVTIVERRDSARALRQNSTSRSHRAAVILPGVATPRRPVPSPLQTTHNYSGSRAISSPDFKAGPTIVSPRGTRFPVNPLEHHQNNIDASLNRSGDDSPSSTGRGRAATVTVNTAADQASGVADRAFDETKTVATRNALLEEAAKSRLENRKRPFATPIHSPSLGHSPPASTTTYPSKSPSLISAANKMAPPSQTATMTAAAAPNTTSGLSSSSTTTTTTTTTTTPATTAPNVYTPTTARADANNFVHRTASMDSTASSLSSSTSHIPRNPQSSSQETISPNDIAKVIQSNGSPEAAILRLLQEKQSVAAHTDQMWRIMEKQRTMIFGLKSDLERALKEKDKYRRKLKEHLALSAAGQSLVTALKESTSSARADSQSPTTTSISNSEQLPMGRKVSDATDISGLNDLASRSSTPQQLSQSPRIQDNAFAEVRDGRGFSDATADGQQGRQSHAPLSSSSLHQVTTTESHNSRNKQPSTPNLHSAPQSPHSHDEDANGEWENTTKLMASPQGFSSPKDKNTILARKAPPAPLQLSPQSFPGQSFLADQDSESDYDNENDDDNDSEDEARGRQKTRADDDRYRENLAMRGGESQDKGNAKSKSNSVPPIAFDPVNTRSGYMAASEIDRSSEPASIPRDTTQTMASLVSHLRTVSDVDPPASSARNVSIPAVMPSQGLPMSPRPGDRPINSPMPRAFRPPFSGMPMSPRDGGLPLSPRAPRAPLPLPTPTTATFRTANTARAEAYQQLNNPSGDRLAVPGKSSPDAEHPPSYHQTTDRLAVPGGASADAEHPPTYTLSRSPGEVYRGLVSEQYPGLLLPPNALPSIFIKVESSRLRPSRNSYMAPRPGEENPVFIIAIFARSDNTQLWRVEKTLAALSVFDQQIKASSGFRTRLPDRSLFTGHAPARIDARRLALGSYFHSLLDTPMNDQGATIVCGFLTADAFPAETNEPGQRPQEGAAQPVQQTQMSNGNPRKDGYLTKRGKNFGGWKARYFVLDGPQLKYFEAPGGALLGSIRLQHAQIGKQSTSPQTDEDIDNQYRHAFLMLEPKRKDSTSHVRHVLCAESDEERDAWVECLLLYVEDSSHTRKASNPLPTPRDMLAGGRSPLLQKSGNDMGRPASSGRGSSTQGSLRSVPYQATKAAEAPQMGSASMKGRDTPSPPVASSPITNEFDEEKAQQHPLISGPTNGTVISDVQSWGNKAVVQTPVKDKKRSIFGFGGGHTRGRASSDTAAVTPARQHATRPVFGVPLAEAVEYSAPIDVPVLLPAVAYRCIEYLRGSGATSEEGIFRLSGSSLVIKALRERFNVEGDIDLLTDEHRYDVHAVASLLKQFLRELPANILTRELQLDFLSIQELDEKAKIEVCNVLVNRLPPPNRELLEALTSFLRDIVDNEKVNKMSVRNVGIVFAPTLNIPATLISLFVTEHYKVFGPPVDISNIKINGHGTSPLPNDAIRSPRKQMFSDLPTPAYAQTSFTESQHQQAPAQRGAYDTGHAPVQQSYQGPGHIDGTYASLNGALAPSHRDGPSIVDARGNGPASKQSKRESTTFFMNPGSLGSSGDGSLAWLQEHEEGMGVKF</sequence>
<dbReference type="SUPFAM" id="SSF50729">
    <property type="entry name" value="PH domain-like"/>
    <property type="match status" value="1"/>
</dbReference>
<feature type="compositionally biased region" description="Polar residues" evidence="3">
    <location>
        <begin position="431"/>
        <end position="446"/>
    </location>
</feature>
<evidence type="ECO:0008006" key="8">
    <source>
        <dbReference type="Google" id="ProtNLM"/>
    </source>
</evidence>
<feature type="region of interest" description="Disordered" evidence="3">
    <location>
        <begin position="275"/>
        <end position="303"/>
    </location>
</feature>
<feature type="compositionally biased region" description="Polar residues" evidence="3">
    <location>
        <begin position="192"/>
        <end position="207"/>
    </location>
</feature>
<feature type="compositionally biased region" description="Polar residues" evidence="3">
    <location>
        <begin position="1490"/>
        <end position="1501"/>
    </location>
</feature>
<dbReference type="Proteomes" id="UP001562354">
    <property type="component" value="Unassembled WGS sequence"/>
</dbReference>
<gene>
    <name evidence="6" type="ORF">AAFC00_002686</name>
</gene>
<dbReference type="PROSITE" id="PS50238">
    <property type="entry name" value="RHOGAP"/>
    <property type="match status" value="1"/>
</dbReference>
<dbReference type="InterPro" id="IPR011993">
    <property type="entry name" value="PH-like_dom_sf"/>
</dbReference>